<organism evidence="8 9">
    <name type="scientific">Debaryomyces hansenii (strain ATCC 36239 / CBS 767 / BCRC 21394 / JCM 1990 / NBRC 0083 / IGC 2968)</name>
    <name type="common">Yeast</name>
    <name type="synonym">Torulaspora hansenii</name>
    <dbReference type="NCBI Taxonomy" id="284592"/>
    <lineage>
        <taxon>Eukaryota</taxon>
        <taxon>Fungi</taxon>
        <taxon>Dikarya</taxon>
        <taxon>Ascomycota</taxon>
        <taxon>Saccharomycotina</taxon>
        <taxon>Pichiomycetes</taxon>
        <taxon>Debaryomycetaceae</taxon>
        <taxon>Debaryomyces</taxon>
    </lineage>
</organism>
<dbReference type="Pfam" id="PF18639">
    <property type="entry name" value="Longin_2"/>
    <property type="match status" value="1"/>
</dbReference>
<dbReference type="Proteomes" id="UP000000599">
    <property type="component" value="Chromosome F"/>
</dbReference>
<evidence type="ECO:0000313" key="8">
    <source>
        <dbReference type="EMBL" id="CAG89107.2"/>
    </source>
</evidence>
<evidence type="ECO:0000256" key="2">
    <source>
        <dbReference type="ARBA" id="ARBA00013394"/>
    </source>
</evidence>
<gene>
    <name evidence="8" type="ordered locus">DEHA2F09328g</name>
</gene>
<keyword evidence="3" id="KW-0813">Transport</keyword>
<dbReference type="GO" id="GO:0006865">
    <property type="term" value="P:amino acid transport"/>
    <property type="evidence" value="ECO:0007669"/>
    <property type="project" value="UniProtKB-KW"/>
</dbReference>
<feature type="region of interest" description="Disordered" evidence="6">
    <location>
        <begin position="116"/>
        <end position="137"/>
    </location>
</feature>
<evidence type="ECO:0000256" key="3">
    <source>
        <dbReference type="ARBA" id="ARBA00022448"/>
    </source>
</evidence>
<feature type="domain" description="UDENN FNIP1/2-type" evidence="7">
    <location>
        <begin position="86"/>
        <end position="205"/>
    </location>
</feature>
<name>Q6BM05_DEBHA</name>
<feature type="compositionally biased region" description="Polar residues" evidence="6">
    <location>
        <begin position="570"/>
        <end position="586"/>
    </location>
</feature>
<keyword evidence="9" id="KW-1185">Reference proteome</keyword>
<dbReference type="GeneID" id="2903608"/>
<evidence type="ECO:0000256" key="1">
    <source>
        <dbReference type="ARBA" id="ARBA00010162"/>
    </source>
</evidence>
<feature type="compositionally biased region" description="Low complexity" evidence="6">
    <location>
        <begin position="1051"/>
        <end position="1061"/>
    </location>
</feature>
<feature type="compositionally biased region" description="Polar residues" evidence="6">
    <location>
        <begin position="997"/>
        <end position="1040"/>
    </location>
</feature>
<dbReference type="GO" id="GO:0005737">
    <property type="term" value="C:cytoplasm"/>
    <property type="evidence" value="ECO:0007669"/>
    <property type="project" value="UniProtKB-ARBA"/>
</dbReference>
<feature type="region of interest" description="Disordered" evidence="6">
    <location>
        <begin position="753"/>
        <end position="797"/>
    </location>
</feature>
<proteinExistence type="inferred from homology"/>
<dbReference type="InParanoid" id="Q6BM05"/>
<reference evidence="8 9" key="1">
    <citation type="journal article" date="2004" name="Nature">
        <title>Genome evolution in yeasts.</title>
        <authorList>
            <consortium name="Genolevures"/>
            <person name="Dujon B."/>
            <person name="Sherman D."/>
            <person name="Fischer G."/>
            <person name="Durrens P."/>
            <person name="Casaregola S."/>
            <person name="Lafontaine I."/>
            <person name="de Montigny J."/>
            <person name="Marck C."/>
            <person name="Neuveglise C."/>
            <person name="Talla E."/>
            <person name="Goffard N."/>
            <person name="Frangeul L."/>
            <person name="Aigle M."/>
            <person name="Anthouard V."/>
            <person name="Babour A."/>
            <person name="Barbe V."/>
            <person name="Barnay S."/>
            <person name="Blanchin S."/>
            <person name="Beckerich J.M."/>
            <person name="Beyne E."/>
            <person name="Bleykasten C."/>
            <person name="Boisrame A."/>
            <person name="Boyer J."/>
            <person name="Cattolico L."/>
            <person name="Confanioleri F."/>
            <person name="de Daruvar A."/>
            <person name="Despons L."/>
            <person name="Fabre E."/>
            <person name="Fairhead C."/>
            <person name="Ferry-Dumazet H."/>
            <person name="Groppi A."/>
            <person name="Hantraye F."/>
            <person name="Hennequin C."/>
            <person name="Jauniaux N."/>
            <person name="Joyet P."/>
            <person name="Kachouri R."/>
            <person name="Kerrest A."/>
            <person name="Koszul R."/>
            <person name="Lemaire M."/>
            <person name="Lesur I."/>
            <person name="Ma L."/>
            <person name="Muller H."/>
            <person name="Nicaud J.M."/>
            <person name="Nikolski M."/>
            <person name="Oztas S."/>
            <person name="Ozier-Kalogeropoulos O."/>
            <person name="Pellenz S."/>
            <person name="Potier S."/>
            <person name="Richard G.F."/>
            <person name="Straub M.L."/>
            <person name="Suleau A."/>
            <person name="Swennene D."/>
            <person name="Tekaia F."/>
            <person name="Wesolowski-Louvel M."/>
            <person name="Westhof E."/>
            <person name="Wirth B."/>
            <person name="Zeniou-Meyer M."/>
            <person name="Zivanovic I."/>
            <person name="Bolotin-Fukuhara M."/>
            <person name="Thierry A."/>
            <person name="Bouchier C."/>
            <person name="Caudron B."/>
            <person name="Scarpelli C."/>
            <person name="Gaillardin C."/>
            <person name="Weissenbach J."/>
            <person name="Wincker P."/>
            <person name="Souciet J.L."/>
        </authorList>
    </citation>
    <scope>NUCLEOTIDE SEQUENCE [LARGE SCALE GENOMIC DNA]</scope>
    <source>
        <strain evidence="9">ATCC 36239 / CBS 767 / BCRC 21394 / JCM 1990 / NBRC 0083 / IGC 2968</strain>
    </source>
</reference>
<evidence type="ECO:0000256" key="5">
    <source>
        <dbReference type="ARBA" id="ARBA00022970"/>
    </source>
</evidence>
<feature type="compositionally biased region" description="Polar residues" evidence="6">
    <location>
        <begin position="754"/>
        <end position="767"/>
    </location>
</feature>
<evidence type="ECO:0000256" key="4">
    <source>
        <dbReference type="ARBA" id="ARBA00022927"/>
    </source>
</evidence>
<dbReference type="RefSeq" id="XP_460766.2">
    <property type="nucleotide sequence ID" value="XM_460766.1"/>
</dbReference>
<dbReference type="EMBL" id="CR382138">
    <property type="protein sequence ID" value="CAG89107.2"/>
    <property type="molecule type" value="Genomic_DNA"/>
</dbReference>
<evidence type="ECO:0000259" key="7">
    <source>
        <dbReference type="PROSITE" id="PS51836"/>
    </source>
</evidence>
<dbReference type="InterPro" id="IPR041153">
    <property type="entry name" value="LST4_longin"/>
</dbReference>
<feature type="compositionally biased region" description="Basic and acidic residues" evidence="6">
    <location>
        <begin position="1041"/>
        <end position="1050"/>
    </location>
</feature>
<dbReference type="OrthoDB" id="4063558at2759"/>
<feature type="region of interest" description="Disordered" evidence="6">
    <location>
        <begin position="1"/>
        <end position="57"/>
    </location>
</feature>
<keyword evidence="5" id="KW-0029">Amino-acid transport</keyword>
<dbReference type="OMA" id="NWLEFKD"/>
<sequence>MLGRLFKQNQSGPNVPNSNGNGNYINPNGNGNSYTNSYGANHQPKNGPIINPNTNPYQNVNTFEDSYSREILYGTSDTLQLKPYQLNNKFFRIIISQDGGNLRSKQVLYDSAAQNNDNPGVIARPPPMSRNNSSNNVNSKNILTSKIYHNASELNDYMFGCGLPSNETYSTTKIHILPTLNNSTYGSNQSILITRLFSISDNNDSQIFNESFQSHWMPRPALPIKETSIKNDAFNIAHAKANNPDTGSTSKSSNSINSRFSIGLIIPLESVNDHLNDVIFNNWDVISHYILVLQKLIIKKLILTLNNSVNDLSLSNLSLQNNSPNHTHIYCPYIVNKRIQFPSYILQNELDLNNQLIKLIKLMHYNSNVPKLINSNSLMRYSMSDSSKVNPMLLSWISEVVNWLQFKDGRSMSNDINSQTHSSFNNNSQFQYNNTTNISSSLSVQSSPNINNLNFSPNTDTAVTKTFLASLLALLIPLRKSLTMKPFSISNDCDNTREITRVVVMTGNPVVAKKLIFIINGLIPDNEMLSILDDYEDEKSDISESSNDTKPMKHSIGKIPENKSCEELLDNNSFSNDSVSTPSSIQHKLFGSTGDMNNVNTLGAAKPVPTRPIPIKSSTASSYSSSDNSPTHNTSVKGWEIPHKSSASTTTTPLKSRVEVGTSVIPIAEKTPTRSSLSKSSSMAYLSSSLTSSLSSSASNYSLSKLGGSFMEKWKNSFSNTQHTNPNMNPANNQTNSSLGFNTENHDLLPPSLGNLSKRNSVHSLRTPSPAVEIDESSPYHNNSSNVGNIPHNSSSSTKMARANSVFDLYNNNSSYKRNAIGIIQEEGKCPGMKRSNTSIYTPALRDTYKLKNINDFNRNIIKSKCSLIMKARISVGDSVDKTLNINSIIEKNEDESDSCYGDESTITSSTKINEIAPLIKHRPLFPNVAFAEEFRPEFILQSCPINSKLESQVMTSMKNDLLFYQNNCQFEKVTSRSVFVSLRAREIKVIEMNVGESVSGQVETSPNSQASSNSGTPVGSLQESQKPSLQSALTKGIRNNKSDQSEHTSRNSMPSNSTSSYKTMIKKIFSPTRNSGDKEVIFAIENTLDEIAKLFQSNSNCQKSSTTNQDFNEKLTMLMSNILD</sequence>
<dbReference type="FunCoup" id="Q6BM05">
    <property type="interactions" value="58"/>
</dbReference>
<feature type="compositionally biased region" description="Polar residues" evidence="6">
    <location>
        <begin position="779"/>
        <end position="797"/>
    </location>
</feature>
<dbReference type="eggNOG" id="ENOG502S2BV">
    <property type="taxonomic scope" value="Eukaryota"/>
</dbReference>
<dbReference type="HOGENOM" id="CLU_007917_0_0_1"/>
<feature type="region of interest" description="Disordered" evidence="6">
    <location>
        <begin position="540"/>
        <end position="655"/>
    </location>
</feature>
<feature type="region of interest" description="Disordered" evidence="6">
    <location>
        <begin position="997"/>
        <end position="1061"/>
    </location>
</feature>
<comment type="similarity">
    <text evidence="1">Belongs to the LST4 family.</text>
</comment>
<feature type="compositionally biased region" description="Polar residues" evidence="6">
    <location>
        <begin position="645"/>
        <end position="654"/>
    </location>
</feature>
<protein>
    <recommendedName>
        <fullName evidence="2">Protein LST4</fullName>
    </recommendedName>
</protein>
<evidence type="ECO:0000313" key="9">
    <source>
        <dbReference type="Proteomes" id="UP000000599"/>
    </source>
</evidence>
<keyword evidence="4" id="KW-0653">Protein transport</keyword>
<feature type="compositionally biased region" description="Low complexity" evidence="6">
    <location>
        <begin position="617"/>
        <end position="629"/>
    </location>
</feature>
<dbReference type="PROSITE" id="PS51836">
    <property type="entry name" value="DENN_FNIP12"/>
    <property type="match status" value="1"/>
</dbReference>
<dbReference type="VEuPathDB" id="FungiDB:DEHA2F09328g"/>
<dbReference type="GO" id="GO:0015031">
    <property type="term" value="P:protein transport"/>
    <property type="evidence" value="ECO:0007669"/>
    <property type="project" value="UniProtKB-KW"/>
</dbReference>
<feature type="compositionally biased region" description="Low complexity" evidence="6">
    <location>
        <begin position="9"/>
        <end position="41"/>
    </location>
</feature>
<dbReference type="AlphaFoldDB" id="Q6BM05"/>
<evidence type="ECO:0000256" key="6">
    <source>
        <dbReference type="SAM" id="MobiDB-lite"/>
    </source>
</evidence>
<accession>Q6BM05</accession>
<dbReference type="KEGG" id="dha:DEHA2F09328g"/>
<dbReference type="InterPro" id="IPR037545">
    <property type="entry name" value="DENN_FNIP1/2"/>
</dbReference>